<sequence>MVRPKEDHKAHLHRIACSNLPLVPRKSWECYVAILQPGIPLEKCEHADFLWMKVKVSVTIEKILTIHLKRTGRNSVLMDGGIGLTIDTKIKDMDCLGLGVYTFWEIVKVEGWWEYTVQPMGMDIDERLWRMEERRRNMWQIKSSSTKVPRKSGLMRDETREWGLPEKRTSKREGVETYRVKFGKRKRESEDETDETDARRKRTLDDKLEVMRLKNQNPPPAHALATLDESTNVQLRQHEKLVNKQRGDLSANEKRLGRGQYKEMLQRFEISWERQRQDIINSDPQFRRSKLTQESLDEGTKDSLYQTPKDERLRLESYEKEWSLCLEAIQEELSIATRHYPQSSFTIRSDSFAARPDSDVVHLRCEFCPNVDIHVDQASPFQVAVEIHQTSIDHIDQYLGAMQKKLAEQSEGKKQRKKFTSDDIKYDKNMAGSVSAALR</sequence>
<keyword evidence="3" id="KW-1185">Reference proteome</keyword>
<evidence type="ECO:0000313" key="3">
    <source>
        <dbReference type="Proteomes" id="UP000326757"/>
    </source>
</evidence>
<feature type="region of interest" description="Disordered" evidence="1">
    <location>
        <begin position="283"/>
        <end position="307"/>
    </location>
</feature>
<dbReference type="AlphaFoldDB" id="A0A5N6JSJ1"/>
<dbReference type="OrthoDB" id="3560183at2759"/>
<proteinExistence type="predicted"/>
<evidence type="ECO:0000313" key="2">
    <source>
        <dbReference type="EMBL" id="KAB8291848.1"/>
    </source>
</evidence>
<comment type="caution">
    <text evidence="2">The sequence shown here is derived from an EMBL/GenBank/DDBJ whole genome shotgun (WGS) entry which is preliminary data.</text>
</comment>
<accession>A0A5N6JSJ1</accession>
<evidence type="ECO:0000256" key="1">
    <source>
        <dbReference type="SAM" id="MobiDB-lite"/>
    </source>
</evidence>
<dbReference type="EMBL" id="VIGI01000014">
    <property type="protein sequence ID" value="KAB8291848.1"/>
    <property type="molecule type" value="Genomic_DNA"/>
</dbReference>
<dbReference type="Proteomes" id="UP000326757">
    <property type="component" value="Unassembled WGS sequence"/>
</dbReference>
<protein>
    <submittedName>
        <fullName evidence="2">Uncharacterized protein</fullName>
    </submittedName>
</protein>
<organism evidence="2 3">
    <name type="scientific">Monilinia laxa</name>
    <name type="common">Brown rot fungus</name>
    <name type="synonym">Sclerotinia laxa</name>
    <dbReference type="NCBI Taxonomy" id="61186"/>
    <lineage>
        <taxon>Eukaryota</taxon>
        <taxon>Fungi</taxon>
        <taxon>Dikarya</taxon>
        <taxon>Ascomycota</taxon>
        <taxon>Pezizomycotina</taxon>
        <taxon>Leotiomycetes</taxon>
        <taxon>Helotiales</taxon>
        <taxon>Sclerotiniaceae</taxon>
        <taxon>Monilinia</taxon>
    </lineage>
</organism>
<name>A0A5N6JSJ1_MONLA</name>
<feature type="region of interest" description="Disordered" evidence="1">
    <location>
        <begin position="182"/>
        <end position="205"/>
    </location>
</feature>
<gene>
    <name evidence="2" type="ORF">EYC80_006630</name>
</gene>
<reference evidence="2 3" key="1">
    <citation type="submission" date="2019-06" db="EMBL/GenBank/DDBJ databases">
        <title>Genome Sequence of the Brown Rot Fungal Pathogen Monilinia laxa.</title>
        <authorList>
            <person name="De Miccolis Angelini R.M."/>
            <person name="Landi L."/>
            <person name="Abate D."/>
            <person name="Pollastro S."/>
            <person name="Romanazzi G."/>
            <person name="Faretra F."/>
        </authorList>
    </citation>
    <scope>NUCLEOTIDE SEQUENCE [LARGE SCALE GENOMIC DNA]</scope>
    <source>
        <strain evidence="2 3">Mlax316</strain>
    </source>
</reference>